<evidence type="ECO:0000313" key="3">
    <source>
        <dbReference type="EMBL" id="KIR43418.1"/>
    </source>
</evidence>
<protein>
    <submittedName>
        <fullName evidence="3">Vacuolar membrane protein</fullName>
    </submittedName>
</protein>
<keyword evidence="2" id="KW-0812">Transmembrane</keyword>
<feature type="transmembrane region" description="Helical" evidence="2">
    <location>
        <begin position="196"/>
        <end position="219"/>
    </location>
</feature>
<evidence type="ECO:0000313" key="4">
    <source>
        <dbReference type="Proteomes" id="UP000053392"/>
    </source>
</evidence>
<dbReference type="EMBL" id="KN847896">
    <property type="protein sequence ID" value="KIR43418.1"/>
    <property type="molecule type" value="Genomic_DNA"/>
</dbReference>
<feature type="compositionally biased region" description="Gly residues" evidence="1">
    <location>
        <begin position="237"/>
        <end position="250"/>
    </location>
</feature>
<keyword evidence="2" id="KW-0472">Membrane</keyword>
<dbReference type="OrthoDB" id="431202at2759"/>
<feature type="region of interest" description="Disordered" evidence="1">
    <location>
        <begin position="230"/>
        <end position="492"/>
    </location>
</feature>
<organism evidence="3 4">
    <name type="scientific">Cryptococcus deuterogattii Ram5</name>
    <dbReference type="NCBI Taxonomy" id="1296110"/>
    <lineage>
        <taxon>Eukaryota</taxon>
        <taxon>Fungi</taxon>
        <taxon>Dikarya</taxon>
        <taxon>Basidiomycota</taxon>
        <taxon>Agaricomycotina</taxon>
        <taxon>Tremellomycetes</taxon>
        <taxon>Tremellales</taxon>
        <taxon>Cryptococcaceae</taxon>
        <taxon>Cryptococcus</taxon>
        <taxon>Cryptococcus gattii species complex</taxon>
    </lineage>
</organism>
<sequence>MFPDNTTIIDPVGPPYTPPETPADPQRCKLLGTTGLVVQALMGILVIASLVIKKQLEKRKRSWRIWFLDVSKQLVGQAVVHALNLIISDLVAFVGNSNPCSLYFLNVLIDTTIGVGIIFLSLKFFTWLFSSHLGYDGFISGKYGNPPQALFWWKQLLTYVFSIIIMKLLVLLPLTLPHISDLLLGLGHSMLAYFSPSVQVIFVMAVFPLIMNIVQFCLVDQVIKAGGKIDDDDQEEVGGGGGGGGGGRIYGTGDEEEGYRRVPEWEHDVDGHASGEDSFTGMTKKEAGAEAEGEAEGEETMMARGTGLPLSSPLLSPSRYDGYGSTTPSPVGSPTKSVEGQDLWTRMLGKSKSQGGGSGASSLKGRLGGAAKSGNVNKDTWWAYPEDEDEEDEEGGSAAQRNTRSHAPSPESIRPAGLSAVATRNGSAMFRKNSRTPPEWGTSSALSSHPARRLTSELEREARLTLSPPGSPMVESGGGEREEQVGLDVIHR</sequence>
<feature type="compositionally biased region" description="Basic and acidic residues" evidence="1">
    <location>
        <begin position="454"/>
        <end position="463"/>
    </location>
</feature>
<feature type="compositionally biased region" description="Acidic residues" evidence="1">
    <location>
        <begin position="385"/>
        <end position="395"/>
    </location>
</feature>
<dbReference type="HOGENOM" id="CLU_555500_0_0_1"/>
<feature type="transmembrane region" description="Helical" evidence="2">
    <location>
        <begin position="156"/>
        <end position="176"/>
    </location>
</feature>
<reference evidence="3 4" key="1">
    <citation type="submission" date="2015-01" db="EMBL/GenBank/DDBJ databases">
        <title>The Genome Sequence of Cryptococcus gattii Ram5.</title>
        <authorList>
            <consortium name="The Broad Institute Genomics Platform"/>
            <person name="Cuomo C."/>
            <person name="Litvintseva A."/>
            <person name="Chen Y."/>
            <person name="Heitman J."/>
            <person name="Sun S."/>
            <person name="Springer D."/>
            <person name="Dromer F."/>
            <person name="Young S."/>
            <person name="Zeng Q."/>
            <person name="Gargeya S."/>
            <person name="Abouelleil A."/>
            <person name="Alvarado L."/>
            <person name="Chapman S.B."/>
            <person name="Gainer-Dewar J."/>
            <person name="Goldberg J."/>
            <person name="Griggs A."/>
            <person name="Gujja S."/>
            <person name="Hansen M."/>
            <person name="Howarth C."/>
            <person name="Imamovic A."/>
            <person name="Larimer J."/>
            <person name="Murphy C."/>
            <person name="Naylor J."/>
            <person name="Pearson M."/>
            <person name="Priest M."/>
            <person name="Roberts A."/>
            <person name="Saif S."/>
            <person name="Shea T."/>
            <person name="Sykes S."/>
            <person name="Wortman J."/>
            <person name="Nusbaum C."/>
            <person name="Birren B."/>
        </authorList>
    </citation>
    <scope>NUCLEOTIDE SEQUENCE [LARGE SCALE GENOMIC DNA]</scope>
    <source>
        <strain evidence="3 4">Ram5</strain>
    </source>
</reference>
<dbReference type="GO" id="GO:0016020">
    <property type="term" value="C:membrane"/>
    <property type="evidence" value="ECO:0007669"/>
    <property type="project" value="TreeGrafter"/>
</dbReference>
<feature type="compositionally biased region" description="Low complexity" evidence="1">
    <location>
        <begin position="308"/>
        <end position="318"/>
    </location>
</feature>
<gene>
    <name evidence="3" type="ORF">I313_00260</name>
</gene>
<dbReference type="Proteomes" id="UP000053392">
    <property type="component" value="Unassembled WGS sequence"/>
</dbReference>
<feature type="transmembrane region" description="Helical" evidence="2">
    <location>
        <begin position="113"/>
        <end position="135"/>
    </location>
</feature>
<accession>A0A0D0U5D5</accession>
<keyword evidence="2" id="KW-1133">Transmembrane helix</keyword>
<evidence type="ECO:0000256" key="1">
    <source>
        <dbReference type="SAM" id="MobiDB-lite"/>
    </source>
</evidence>
<dbReference type="Pfam" id="PF12400">
    <property type="entry name" value="STIMATE"/>
    <property type="match status" value="1"/>
</dbReference>
<dbReference type="AlphaFoldDB" id="A0A0D0U5D5"/>
<feature type="compositionally biased region" description="Polar residues" evidence="1">
    <location>
        <begin position="324"/>
        <end position="338"/>
    </location>
</feature>
<dbReference type="InterPro" id="IPR022127">
    <property type="entry name" value="STIMATE/YPL162C"/>
</dbReference>
<feature type="compositionally biased region" description="Basic and acidic residues" evidence="1">
    <location>
        <begin position="478"/>
        <end position="492"/>
    </location>
</feature>
<feature type="compositionally biased region" description="Basic and acidic residues" evidence="1">
    <location>
        <begin position="258"/>
        <end position="275"/>
    </location>
</feature>
<feature type="transmembrane region" description="Helical" evidence="2">
    <location>
        <begin position="30"/>
        <end position="52"/>
    </location>
</feature>
<keyword evidence="4" id="KW-1185">Reference proteome</keyword>
<feature type="compositionally biased region" description="Acidic residues" evidence="1">
    <location>
        <begin position="289"/>
        <end position="299"/>
    </location>
</feature>
<name>A0A0D0U5D5_9TREE</name>
<feature type="transmembrane region" description="Helical" evidence="2">
    <location>
        <begin position="73"/>
        <end position="93"/>
    </location>
</feature>
<dbReference type="PANTHER" id="PTHR31735:SF1">
    <property type="entry name" value="VACUOLAR MEMBRANE PROTEIN YPL162C"/>
    <property type="match status" value="1"/>
</dbReference>
<evidence type="ECO:0000256" key="2">
    <source>
        <dbReference type="SAM" id="Phobius"/>
    </source>
</evidence>
<feature type="compositionally biased region" description="Pro residues" evidence="1">
    <location>
        <begin position="12"/>
        <end position="22"/>
    </location>
</feature>
<proteinExistence type="predicted"/>
<feature type="region of interest" description="Disordered" evidence="1">
    <location>
        <begin position="1"/>
        <end position="23"/>
    </location>
</feature>
<dbReference type="PANTHER" id="PTHR31735">
    <property type="entry name" value="VACUOLAR MEMBRANE PROTEIN YPL162C"/>
    <property type="match status" value="1"/>
</dbReference>